<dbReference type="InterPro" id="IPR026881">
    <property type="entry name" value="WYL_dom"/>
</dbReference>
<dbReference type="PANTHER" id="PTHR34580">
    <property type="match status" value="1"/>
</dbReference>
<gene>
    <name evidence="3" type="ORF">SAMN05444158_0594</name>
</gene>
<dbReference type="SUPFAM" id="SSF46785">
    <property type="entry name" value="Winged helix' DNA-binding domain"/>
    <property type="match status" value="1"/>
</dbReference>
<keyword evidence="4" id="KW-1185">Reference proteome</keyword>
<sequence length="237" mass="26725">MGRSTRLLALLQALRGRRHPVTAATLARELEVSERTIYRDLSELAAQGAPIQGEAGVGYILGPGLFLPPLMLTEDETEAVLLGLRYVDQRGDDVLAKAAEGVRAKITAVLSREMQATANTPLSIPGPGGKEFPENRVPLALLRSAIRTQKRLAIEYVDEQERRTGRVVWPIQLGFMDSARVLTARCELRKAFRFFRTDRILSAELRDRYPARRTDLLRDFQAQLRDEQHRRDAPDRI</sequence>
<dbReference type="Proteomes" id="UP000243904">
    <property type="component" value="Chromosome I"/>
</dbReference>
<dbReference type="InterPro" id="IPR013196">
    <property type="entry name" value="HTH_11"/>
</dbReference>
<feature type="domain" description="WYL" evidence="2">
    <location>
        <begin position="139"/>
        <end position="204"/>
    </location>
</feature>
<dbReference type="RefSeq" id="WP_146686249.1">
    <property type="nucleotide sequence ID" value="NZ_LT629750.1"/>
</dbReference>
<evidence type="ECO:0000313" key="3">
    <source>
        <dbReference type="EMBL" id="SDR97407.1"/>
    </source>
</evidence>
<dbReference type="Gene3D" id="1.10.10.10">
    <property type="entry name" value="Winged helix-like DNA-binding domain superfamily/Winged helix DNA-binding domain"/>
    <property type="match status" value="1"/>
</dbReference>
<dbReference type="InterPro" id="IPR051534">
    <property type="entry name" value="CBASS_pafABC_assoc_protein"/>
</dbReference>
<evidence type="ECO:0000259" key="2">
    <source>
        <dbReference type="Pfam" id="PF13280"/>
    </source>
</evidence>
<dbReference type="GO" id="GO:0003677">
    <property type="term" value="F:DNA binding"/>
    <property type="evidence" value="ECO:0007669"/>
    <property type="project" value="UniProtKB-KW"/>
</dbReference>
<dbReference type="InterPro" id="IPR036388">
    <property type="entry name" value="WH-like_DNA-bd_sf"/>
</dbReference>
<dbReference type="Pfam" id="PF08279">
    <property type="entry name" value="HTH_11"/>
    <property type="match status" value="1"/>
</dbReference>
<feature type="domain" description="Helix-turn-helix type 11" evidence="1">
    <location>
        <begin position="6"/>
        <end position="60"/>
    </location>
</feature>
<name>A0A1H1NEP9_9BRAD</name>
<accession>A0A1H1NEP9</accession>
<keyword evidence="3" id="KW-0238">DNA-binding</keyword>
<reference evidence="4" key="1">
    <citation type="submission" date="2016-10" db="EMBL/GenBank/DDBJ databases">
        <authorList>
            <person name="Varghese N."/>
            <person name="Submissions S."/>
        </authorList>
    </citation>
    <scope>NUCLEOTIDE SEQUENCE [LARGE SCALE GENOMIC DNA]</scope>
    <source>
        <strain evidence="4">GAS369</strain>
    </source>
</reference>
<evidence type="ECO:0000259" key="1">
    <source>
        <dbReference type="Pfam" id="PF08279"/>
    </source>
</evidence>
<organism evidence="3 4">
    <name type="scientific">Bradyrhizobium canariense</name>
    <dbReference type="NCBI Taxonomy" id="255045"/>
    <lineage>
        <taxon>Bacteria</taxon>
        <taxon>Pseudomonadati</taxon>
        <taxon>Pseudomonadota</taxon>
        <taxon>Alphaproteobacteria</taxon>
        <taxon>Hyphomicrobiales</taxon>
        <taxon>Nitrobacteraceae</taxon>
        <taxon>Bradyrhizobium</taxon>
    </lineage>
</organism>
<dbReference type="AlphaFoldDB" id="A0A1H1NEP9"/>
<dbReference type="PANTHER" id="PTHR34580:SF3">
    <property type="entry name" value="PROTEIN PAFB"/>
    <property type="match status" value="1"/>
</dbReference>
<evidence type="ECO:0000313" key="4">
    <source>
        <dbReference type="Proteomes" id="UP000243904"/>
    </source>
</evidence>
<protein>
    <submittedName>
        <fullName evidence="3">Predicted DNA-binding transcriptional regulator YafY, contains an HTH and WYL domains</fullName>
    </submittedName>
</protein>
<dbReference type="Pfam" id="PF13280">
    <property type="entry name" value="WYL"/>
    <property type="match status" value="1"/>
</dbReference>
<dbReference type="InterPro" id="IPR036390">
    <property type="entry name" value="WH_DNA-bd_sf"/>
</dbReference>
<dbReference type="PROSITE" id="PS52050">
    <property type="entry name" value="WYL"/>
    <property type="match status" value="1"/>
</dbReference>
<proteinExistence type="predicted"/>
<dbReference type="EMBL" id="LT629750">
    <property type="protein sequence ID" value="SDR97407.1"/>
    <property type="molecule type" value="Genomic_DNA"/>
</dbReference>